<feature type="active site" evidence="3">
    <location>
        <position position="315"/>
    </location>
</feature>
<dbReference type="FunFam" id="3.40.309.10:FF:000009">
    <property type="entry name" value="Aldehyde dehydrogenase A"/>
    <property type="match status" value="1"/>
</dbReference>
<name>A0AAD5H7V9_9CHLO</name>
<accession>A0AAD5H7V9</accession>
<evidence type="ECO:0000256" key="1">
    <source>
        <dbReference type="ARBA" id="ARBA00009986"/>
    </source>
</evidence>
<dbReference type="InterPro" id="IPR015590">
    <property type="entry name" value="Aldehyde_DH_dom"/>
</dbReference>
<feature type="transmembrane region" description="Helical" evidence="5">
    <location>
        <begin position="22"/>
        <end position="42"/>
    </location>
</feature>
<dbReference type="InterPro" id="IPR016160">
    <property type="entry name" value="Ald_DH_CS_CYS"/>
</dbReference>
<dbReference type="AlphaFoldDB" id="A0AAD5H7V9"/>
<evidence type="ECO:0000256" key="5">
    <source>
        <dbReference type="SAM" id="Phobius"/>
    </source>
</evidence>
<evidence type="ECO:0000256" key="4">
    <source>
        <dbReference type="RuleBase" id="RU003345"/>
    </source>
</evidence>
<sequence length="614" mass="65037">MAGLEACLGAARAALDGFELQALPLAAIAAALVVALLIRALLAQRVPSISVEPITGEAAPASPARRSTRKAAAAGGDATTIPCYDPGTQELLGYVPAMSAEEVRGLVARAKAAGQQWRASPFSQRRQLLKIMLKFIVENQEEICRVSAIDSGKPMVDAAFGEVIVTCEKIWWLVQQGEQYLKPETRPAGTMMFYKHARVEYVPVGVVGAIVPWNYPFHNIFNPLTAALFAGNAIVIKVSEHASWSARYYQRIIDAALAAAGAPADLVQIVTGYGEAGNALVTSPDVGKIIFVGSTQIGRKVMEAAAANLTPVVLELGGKDAFIVCEDADLDQVLPTALRGAFQSCGQNCAGAERFIVHERVFDEFVRRAAETTSALRQGAASGEEMVDCGAMCMPGAAEKVQELIDDAVAKGAKVAAGGKLPRGSSAAGQFYPPTVITGVTPDMRIWQEEVFGPVMAVVKFSSDDEAVAIANDCPFGLGSSVFSGSRRRARAMAARLEAGMSSLNDFATTYMCQSLPFGGVKHSGFDRFAGIEGLRGMCIPKAVAEDRWPFKTAIPPLLQYPVSDKAFSFVSSLVWMFYAPSWAGNAKGLVSLIACFLPGGGRKAAASNGKKTQ</sequence>
<dbReference type="PROSITE" id="PS00687">
    <property type="entry name" value="ALDEHYDE_DEHYDR_GLU"/>
    <property type="match status" value="1"/>
</dbReference>
<keyword evidence="5" id="KW-0472">Membrane</keyword>
<evidence type="ECO:0000313" key="7">
    <source>
        <dbReference type="EMBL" id="KAI7843680.1"/>
    </source>
</evidence>
<keyword evidence="5" id="KW-0812">Transmembrane</keyword>
<dbReference type="EMBL" id="JADXDR010000036">
    <property type="protein sequence ID" value="KAI7843680.1"/>
    <property type="molecule type" value="Genomic_DNA"/>
</dbReference>
<dbReference type="GO" id="GO:0016620">
    <property type="term" value="F:oxidoreductase activity, acting on the aldehyde or oxo group of donors, NAD or NADP as acceptor"/>
    <property type="evidence" value="ECO:0007669"/>
    <property type="project" value="InterPro"/>
</dbReference>
<dbReference type="SUPFAM" id="SSF53720">
    <property type="entry name" value="ALDH-like"/>
    <property type="match status" value="1"/>
</dbReference>
<proteinExistence type="inferred from homology"/>
<keyword evidence="8" id="KW-1185">Reference proteome</keyword>
<dbReference type="InterPro" id="IPR029510">
    <property type="entry name" value="Ald_DH_CS_GLU"/>
</dbReference>
<organism evidence="7 8">
    <name type="scientific">Chlorella ohadii</name>
    <dbReference type="NCBI Taxonomy" id="2649997"/>
    <lineage>
        <taxon>Eukaryota</taxon>
        <taxon>Viridiplantae</taxon>
        <taxon>Chlorophyta</taxon>
        <taxon>core chlorophytes</taxon>
        <taxon>Trebouxiophyceae</taxon>
        <taxon>Chlorellales</taxon>
        <taxon>Chlorellaceae</taxon>
        <taxon>Chlorella clade</taxon>
        <taxon>Chlorella</taxon>
    </lineage>
</organism>
<evidence type="ECO:0000256" key="2">
    <source>
        <dbReference type="ARBA" id="ARBA00023002"/>
    </source>
</evidence>
<dbReference type="PROSITE" id="PS00070">
    <property type="entry name" value="ALDEHYDE_DEHYDR_CYS"/>
    <property type="match status" value="1"/>
</dbReference>
<dbReference type="Pfam" id="PF00171">
    <property type="entry name" value="Aldedh"/>
    <property type="match status" value="1"/>
</dbReference>
<dbReference type="Proteomes" id="UP001205105">
    <property type="component" value="Unassembled WGS sequence"/>
</dbReference>
<dbReference type="InterPro" id="IPR016162">
    <property type="entry name" value="Ald_DH_N"/>
</dbReference>
<comment type="caution">
    <text evidence="7">The sequence shown here is derived from an EMBL/GenBank/DDBJ whole genome shotgun (WGS) entry which is preliminary data.</text>
</comment>
<comment type="similarity">
    <text evidence="1 4">Belongs to the aldehyde dehydrogenase family.</text>
</comment>
<dbReference type="PANTHER" id="PTHR11699">
    <property type="entry name" value="ALDEHYDE DEHYDROGENASE-RELATED"/>
    <property type="match status" value="1"/>
</dbReference>
<dbReference type="InterPro" id="IPR016161">
    <property type="entry name" value="Ald_DH/histidinol_DH"/>
</dbReference>
<gene>
    <name evidence="7" type="ORF">COHA_002580</name>
</gene>
<dbReference type="Gene3D" id="3.40.605.10">
    <property type="entry name" value="Aldehyde Dehydrogenase, Chain A, domain 1"/>
    <property type="match status" value="1"/>
</dbReference>
<protein>
    <recommendedName>
        <fullName evidence="6">Aldehyde dehydrogenase domain-containing protein</fullName>
    </recommendedName>
</protein>
<dbReference type="InterPro" id="IPR016163">
    <property type="entry name" value="Ald_DH_C"/>
</dbReference>
<evidence type="ECO:0000259" key="6">
    <source>
        <dbReference type="Pfam" id="PF00171"/>
    </source>
</evidence>
<evidence type="ECO:0000313" key="8">
    <source>
        <dbReference type="Proteomes" id="UP001205105"/>
    </source>
</evidence>
<evidence type="ECO:0000256" key="3">
    <source>
        <dbReference type="PROSITE-ProRule" id="PRU10007"/>
    </source>
</evidence>
<reference evidence="7" key="1">
    <citation type="submission" date="2020-11" db="EMBL/GenBank/DDBJ databases">
        <title>Chlorella ohadii genome sequencing and assembly.</title>
        <authorList>
            <person name="Murik O."/>
            <person name="Treves H."/>
            <person name="Kedem I."/>
            <person name="Shotland Y."/>
            <person name="Kaplan A."/>
        </authorList>
    </citation>
    <scope>NUCLEOTIDE SEQUENCE</scope>
    <source>
        <strain evidence="7">1</strain>
    </source>
</reference>
<keyword evidence="2 4" id="KW-0560">Oxidoreductase</keyword>
<keyword evidence="5" id="KW-1133">Transmembrane helix</keyword>
<dbReference type="Gene3D" id="3.40.309.10">
    <property type="entry name" value="Aldehyde Dehydrogenase, Chain A, domain 2"/>
    <property type="match status" value="1"/>
</dbReference>
<feature type="domain" description="Aldehyde dehydrogenase" evidence="6">
    <location>
        <begin position="78"/>
        <end position="544"/>
    </location>
</feature>